<evidence type="ECO:0000256" key="2">
    <source>
        <dbReference type="ARBA" id="ARBA00023015"/>
    </source>
</evidence>
<dbReference type="SUPFAM" id="SSF88946">
    <property type="entry name" value="Sigma2 domain of RNA polymerase sigma factors"/>
    <property type="match status" value="1"/>
</dbReference>
<evidence type="ECO:0000256" key="4">
    <source>
        <dbReference type="ARBA" id="ARBA00023163"/>
    </source>
</evidence>
<comment type="similarity">
    <text evidence="1">Belongs to the sigma-70 factor family. ECF subfamily.</text>
</comment>
<dbReference type="InterPro" id="IPR007627">
    <property type="entry name" value="RNA_pol_sigma70_r2"/>
</dbReference>
<evidence type="ECO:0000259" key="6">
    <source>
        <dbReference type="Pfam" id="PF08281"/>
    </source>
</evidence>
<keyword evidence="2" id="KW-0805">Transcription regulation</keyword>
<dbReference type="InterPro" id="IPR013325">
    <property type="entry name" value="RNA_pol_sigma_r2"/>
</dbReference>
<dbReference type="PANTHER" id="PTHR43133">
    <property type="entry name" value="RNA POLYMERASE ECF-TYPE SIGMA FACTO"/>
    <property type="match status" value="1"/>
</dbReference>
<gene>
    <name evidence="7" type="ORF">J2S72_000201</name>
</gene>
<evidence type="ECO:0000256" key="3">
    <source>
        <dbReference type="ARBA" id="ARBA00023082"/>
    </source>
</evidence>
<dbReference type="Pfam" id="PF08281">
    <property type="entry name" value="Sigma70_r4_2"/>
    <property type="match status" value="1"/>
</dbReference>
<proteinExistence type="inferred from homology"/>
<evidence type="ECO:0000313" key="8">
    <source>
        <dbReference type="Proteomes" id="UP001236559"/>
    </source>
</evidence>
<evidence type="ECO:0000256" key="1">
    <source>
        <dbReference type="ARBA" id="ARBA00010641"/>
    </source>
</evidence>
<evidence type="ECO:0000259" key="5">
    <source>
        <dbReference type="Pfam" id="PF04542"/>
    </source>
</evidence>
<sequence length="168" mass="20209">MIEKLIKDYGKALYNFCLKITFNKYQAEDLYQETFLHIIRLQNKLDEKENIKAFIFSLANRIWQDKKKKYARRERIAPETSLEEGQEIPFDENIEDNLINKDMYSFIRNEIDKLDDKFKLVVIYFYYGELSVSEIAKIMNIPEGTVKSRLFSVKKYIKEKLEGEFFEN</sequence>
<keyword evidence="3" id="KW-0731">Sigma factor</keyword>
<dbReference type="InterPro" id="IPR013249">
    <property type="entry name" value="RNA_pol_sigma70_r4_t2"/>
</dbReference>
<dbReference type="SUPFAM" id="SSF88659">
    <property type="entry name" value="Sigma3 and sigma4 domains of RNA polymerase sigma factors"/>
    <property type="match status" value="1"/>
</dbReference>
<dbReference type="RefSeq" id="WP_307494842.1">
    <property type="nucleotide sequence ID" value="NZ_JAUSTN010000001.1"/>
</dbReference>
<dbReference type="CDD" id="cd06171">
    <property type="entry name" value="Sigma70_r4"/>
    <property type="match status" value="1"/>
</dbReference>
<dbReference type="Pfam" id="PF04542">
    <property type="entry name" value="Sigma70_r2"/>
    <property type="match status" value="1"/>
</dbReference>
<comment type="caution">
    <text evidence="7">The sequence shown here is derived from an EMBL/GenBank/DDBJ whole genome shotgun (WGS) entry which is preliminary data.</text>
</comment>
<dbReference type="EMBL" id="JAUSTN010000001">
    <property type="protein sequence ID" value="MDQ0274205.1"/>
    <property type="molecule type" value="Genomic_DNA"/>
</dbReference>
<keyword evidence="8" id="KW-1185">Reference proteome</keyword>
<organism evidence="7 8">
    <name type="scientific">Peptoniphilus koenoeneniae</name>
    <dbReference type="NCBI Taxonomy" id="507751"/>
    <lineage>
        <taxon>Bacteria</taxon>
        <taxon>Bacillati</taxon>
        <taxon>Bacillota</taxon>
        <taxon>Tissierellia</taxon>
        <taxon>Tissierellales</taxon>
        <taxon>Peptoniphilaceae</taxon>
        <taxon>Peptoniphilus</taxon>
    </lineage>
</organism>
<dbReference type="NCBIfam" id="TIGR02937">
    <property type="entry name" value="sigma70-ECF"/>
    <property type="match status" value="1"/>
</dbReference>
<dbReference type="Gene3D" id="1.10.10.10">
    <property type="entry name" value="Winged helix-like DNA-binding domain superfamily/Winged helix DNA-binding domain"/>
    <property type="match status" value="1"/>
</dbReference>
<dbReference type="Proteomes" id="UP001236559">
    <property type="component" value="Unassembled WGS sequence"/>
</dbReference>
<protein>
    <submittedName>
        <fullName evidence="7">RNA polymerase sigma-70 factor (ECF subfamily)</fullName>
    </submittedName>
</protein>
<feature type="domain" description="RNA polymerase sigma factor 70 region 4 type 2" evidence="6">
    <location>
        <begin position="108"/>
        <end position="154"/>
    </location>
</feature>
<dbReference type="InterPro" id="IPR039425">
    <property type="entry name" value="RNA_pol_sigma-70-like"/>
</dbReference>
<evidence type="ECO:0000313" key="7">
    <source>
        <dbReference type="EMBL" id="MDQ0274205.1"/>
    </source>
</evidence>
<keyword evidence="4" id="KW-0804">Transcription</keyword>
<accession>A0ABU0AW36</accession>
<dbReference type="InterPro" id="IPR014284">
    <property type="entry name" value="RNA_pol_sigma-70_dom"/>
</dbReference>
<dbReference type="Gene3D" id="1.10.1740.10">
    <property type="match status" value="1"/>
</dbReference>
<feature type="domain" description="RNA polymerase sigma-70 region 2" evidence="5">
    <location>
        <begin position="5"/>
        <end position="72"/>
    </location>
</feature>
<dbReference type="InterPro" id="IPR036388">
    <property type="entry name" value="WH-like_DNA-bd_sf"/>
</dbReference>
<dbReference type="InterPro" id="IPR013324">
    <property type="entry name" value="RNA_pol_sigma_r3/r4-like"/>
</dbReference>
<name>A0ABU0AW36_9FIRM</name>
<reference evidence="7 8" key="1">
    <citation type="submission" date="2023-07" db="EMBL/GenBank/DDBJ databases">
        <title>Genomic Encyclopedia of Type Strains, Phase IV (KMG-IV): sequencing the most valuable type-strain genomes for metagenomic binning, comparative biology and taxonomic classification.</title>
        <authorList>
            <person name="Goeker M."/>
        </authorList>
    </citation>
    <scope>NUCLEOTIDE SEQUENCE [LARGE SCALE GENOMIC DNA]</scope>
    <source>
        <strain evidence="7 8">DSM 22616</strain>
    </source>
</reference>
<dbReference type="PANTHER" id="PTHR43133:SF60">
    <property type="entry name" value="RNA POLYMERASE SIGMA FACTOR SIGV"/>
    <property type="match status" value="1"/>
</dbReference>